<dbReference type="InterPro" id="IPR044524">
    <property type="entry name" value="Isoase_HisA-like"/>
</dbReference>
<comment type="subcellular location">
    <subcellularLocation>
        <location evidence="2 12 14">Cytoplasm</location>
    </subcellularLocation>
</comment>
<feature type="active site" description="Proton donor" evidence="12">
    <location>
        <position position="129"/>
    </location>
</feature>
<dbReference type="PATRIC" id="fig|1423812.3.peg.527"/>
<evidence type="ECO:0000256" key="13">
    <source>
        <dbReference type="RuleBase" id="RU003657"/>
    </source>
</evidence>
<dbReference type="InterPro" id="IPR023016">
    <property type="entry name" value="HisA/PriA"/>
</dbReference>
<dbReference type="FunFam" id="3.20.20.70:FF:000009">
    <property type="entry name" value="1-(5-phosphoribosyl)-5-[(5-phosphoribosylamino)methylideneamino] imidazole-4-carboxamide isomerase"/>
    <property type="match status" value="1"/>
</dbReference>
<dbReference type="Proteomes" id="UP000051155">
    <property type="component" value="Unassembled WGS sequence"/>
</dbReference>
<dbReference type="PANTHER" id="PTHR43090:SF2">
    <property type="entry name" value="1-(5-PHOSPHORIBOSYL)-5-[(5-PHOSPHORIBOSYLAMINO)METHYLIDENEAMINO] IMIDAZOLE-4-CARBOXAMIDE ISOMERASE"/>
    <property type="match status" value="1"/>
</dbReference>
<dbReference type="PANTHER" id="PTHR43090">
    <property type="entry name" value="1-(5-PHOSPHORIBOSYL)-5-[(5-PHOSPHORIBOSYLAMINO)METHYLIDENEAMINO] IMIDAZOLE-4-CARBOXAMIDE ISOMERASE"/>
    <property type="match status" value="1"/>
</dbReference>
<evidence type="ECO:0000256" key="11">
    <source>
        <dbReference type="ARBA" id="ARBA00030547"/>
    </source>
</evidence>
<reference evidence="15 16" key="1">
    <citation type="journal article" date="2015" name="Genome Announc.">
        <title>Expanding the biotechnology potential of lactobacilli through comparative genomics of 213 strains and associated genera.</title>
        <authorList>
            <person name="Sun Z."/>
            <person name="Harris H.M."/>
            <person name="McCann A."/>
            <person name="Guo C."/>
            <person name="Argimon S."/>
            <person name="Zhang W."/>
            <person name="Yang X."/>
            <person name="Jeffery I.B."/>
            <person name="Cooney J.C."/>
            <person name="Kagawa T.F."/>
            <person name="Liu W."/>
            <person name="Song Y."/>
            <person name="Salvetti E."/>
            <person name="Wrobel A."/>
            <person name="Rasinkangas P."/>
            <person name="Parkhill J."/>
            <person name="Rea M.C."/>
            <person name="O'Sullivan O."/>
            <person name="Ritari J."/>
            <person name="Douillard F.P."/>
            <person name="Paul Ross R."/>
            <person name="Yang R."/>
            <person name="Briner A.E."/>
            <person name="Felis G.E."/>
            <person name="de Vos W.M."/>
            <person name="Barrangou R."/>
            <person name="Klaenhammer T.R."/>
            <person name="Caufield P.W."/>
            <person name="Cui Y."/>
            <person name="Zhang H."/>
            <person name="O'Toole P.W."/>
        </authorList>
    </citation>
    <scope>NUCLEOTIDE SEQUENCE [LARGE SCALE GENOMIC DNA]</scope>
    <source>
        <strain evidence="15 16">DSM 19971</strain>
    </source>
</reference>
<dbReference type="InterPro" id="IPR006062">
    <property type="entry name" value="His_biosynth"/>
</dbReference>
<evidence type="ECO:0000256" key="6">
    <source>
        <dbReference type="ARBA" id="ARBA00018464"/>
    </source>
</evidence>
<comment type="caution">
    <text evidence="15">The sequence shown here is derived from an EMBL/GenBank/DDBJ whole genome shotgun (WGS) entry which is preliminary data.</text>
</comment>
<evidence type="ECO:0000256" key="1">
    <source>
        <dbReference type="ARBA" id="ARBA00000901"/>
    </source>
</evidence>
<proteinExistence type="inferred from homology"/>
<evidence type="ECO:0000313" key="16">
    <source>
        <dbReference type="Proteomes" id="UP000051155"/>
    </source>
</evidence>
<dbReference type="HAMAP" id="MF_01014">
    <property type="entry name" value="HisA"/>
    <property type="match status" value="1"/>
</dbReference>
<evidence type="ECO:0000256" key="5">
    <source>
        <dbReference type="ARBA" id="ARBA00012550"/>
    </source>
</evidence>
<dbReference type="OrthoDB" id="9807749at2"/>
<sequence>MIFPAIDLQEGKSVRLFQGDFKKKTLVNENPLEQAKKINQSGIRQLHLVDLDGAKIGKPQNLDAIKEIRTHFEGVIELGGGIRNFKQLERYFELGLDRLIIGSAALKNPAFVRSALAQYGPEKIVIGVDGANGRVAINGWLEQSETTMTDLIAEMQIAGARHFVVTDVARDGAMQGANTELLTDLKNTFPTCNIIASGGIRDINDIKALTESGISDIIVGKALYEGRLTLEEIAEVEKNVG</sequence>
<comment type="pathway">
    <text evidence="3 12 14">Amino-acid biosynthesis; L-histidine biosynthesis; L-histidine from 5-phospho-alpha-D-ribose 1-diphosphate: step 4/9.</text>
</comment>
<evidence type="ECO:0000256" key="3">
    <source>
        <dbReference type="ARBA" id="ARBA00005133"/>
    </source>
</evidence>
<evidence type="ECO:0000256" key="2">
    <source>
        <dbReference type="ARBA" id="ARBA00004496"/>
    </source>
</evidence>
<evidence type="ECO:0000256" key="12">
    <source>
        <dbReference type="HAMAP-Rule" id="MF_01014"/>
    </source>
</evidence>
<protein>
    <recommendedName>
        <fullName evidence="6 12">1-(5-phosphoribosyl)-5-[(5-phosphoribosylamino)methylideneamino] imidazole-4-carboxamide isomerase</fullName>
        <ecNumber evidence="5 12">5.3.1.16</ecNumber>
    </recommendedName>
    <alternativeName>
        <fullName evidence="11 12">Phosphoribosylformimino-5-aminoimidazole carboxamide ribotide isomerase</fullName>
    </alternativeName>
</protein>
<dbReference type="NCBIfam" id="TIGR00007">
    <property type="entry name" value="1-(5-phosphoribosyl)-5-[(5-phosphoribosylamino)methylideneamino]imidazole-4-carboxamide isomerase"/>
    <property type="match status" value="1"/>
</dbReference>
<dbReference type="EMBL" id="AZEG01000013">
    <property type="protein sequence ID" value="KRL37316.1"/>
    <property type="molecule type" value="Genomic_DNA"/>
</dbReference>
<dbReference type="GO" id="GO:0000105">
    <property type="term" value="P:L-histidine biosynthetic process"/>
    <property type="evidence" value="ECO:0007669"/>
    <property type="project" value="UniProtKB-UniRule"/>
</dbReference>
<gene>
    <name evidence="12" type="primary">hisA</name>
    <name evidence="15" type="ORF">FD20_GL000497</name>
</gene>
<feature type="active site" description="Proton acceptor" evidence="12">
    <location>
        <position position="7"/>
    </location>
</feature>
<evidence type="ECO:0000256" key="4">
    <source>
        <dbReference type="ARBA" id="ARBA00009667"/>
    </source>
</evidence>
<dbReference type="Pfam" id="PF00977">
    <property type="entry name" value="His_biosynth"/>
    <property type="match status" value="1"/>
</dbReference>
<keyword evidence="10 12" id="KW-0413">Isomerase</keyword>
<dbReference type="EC" id="5.3.1.16" evidence="5 12"/>
<dbReference type="SUPFAM" id="SSF51366">
    <property type="entry name" value="Ribulose-phoshate binding barrel"/>
    <property type="match status" value="1"/>
</dbReference>
<keyword evidence="7 12" id="KW-0963">Cytoplasm</keyword>
<dbReference type="RefSeq" id="WP_057737296.1">
    <property type="nucleotide sequence ID" value="NZ_AZEG01000013.1"/>
</dbReference>
<dbReference type="CDD" id="cd04732">
    <property type="entry name" value="HisA"/>
    <property type="match status" value="1"/>
</dbReference>
<organism evidence="15 16">
    <name type="scientific">Liquorilactobacillus uvarum DSM 19971</name>
    <dbReference type="NCBI Taxonomy" id="1423812"/>
    <lineage>
        <taxon>Bacteria</taxon>
        <taxon>Bacillati</taxon>
        <taxon>Bacillota</taxon>
        <taxon>Bacilli</taxon>
        <taxon>Lactobacillales</taxon>
        <taxon>Lactobacillaceae</taxon>
        <taxon>Liquorilactobacillus</taxon>
    </lineage>
</organism>
<evidence type="ECO:0000313" key="15">
    <source>
        <dbReference type="EMBL" id="KRL37316.1"/>
    </source>
</evidence>
<keyword evidence="16" id="KW-1185">Reference proteome</keyword>
<dbReference type="GO" id="GO:0005737">
    <property type="term" value="C:cytoplasm"/>
    <property type="evidence" value="ECO:0007669"/>
    <property type="project" value="UniProtKB-SubCell"/>
</dbReference>
<dbReference type="InterPro" id="IPR011060">
    <property type="entry name" value="RibuloseP-bd_barrel"/>
</dbReference>
<evidence type="ECO:0000256" key="8">
    <source>
        <dbReference type="ARBA" id="ARBA00022605"/>
    </source>
</evidence>
<accession>A0A0R1Q3B0</accession>
<evidence type="ECO:0000256" key="10">
    <source>
        <dbReference type="ARBA" id="ARBA00023235"/>
    </source>
</evidence>
<dbReference type="AlphaFoldDB" id="A0A0R1Q3B0"/>
<dbReference type="InterPro" id="IPR013785">
    <property type="entry name" value="Aldolase_TIM"/>
</dbReference>
<evidence type="ECO:0000256" key="7">
    <source>
        <dbReference type="ARBA" id="ARBA00022490"/>
    </source>
</evidence>
<dbReference type="GO" id="GO:0003949">
    <property type="term" value="F:1-(5-phosphoribosyl)-5-[(5-phosphoribosylamino)methylideneamino]imidazole-4-carboxamide isomerase activity"/>
    <property type="evidence" value="ECO:0007669"/>
    <property type="project" value="UniProtKB-UniRule"/>
</dbReference>
<dbReference type="UniPathway" id="UPA00031">
    <property type="reaction ID" value="UER00009"/>
</dbReference>
<dbReference type="STRING" id="1423812.FD20_GL000497"/>
<evidence type="ECO:0000256" key="9">
    <source>
        <dbReference type="ARBA" id="ARBA00023102"/>
    </source>
</evidence>
<dbReference type="GO" id="GO:0000162">
    <property type="term" value="P:L-tryptophan biosynthetic process"/>
    <property type="evidence" value="ECO:0007669"/>
    <property type="project" value="TreeGrafter"/>
</dbReference>
<comment type="similarity">
    <text evidence="4 12 13">Belongs to the HisA/HisF family.</text>
</comment>
<keyword evidence="8 12" id="KW-0028">Amino-acid biosynthesis</keyword>
<name>A0A0R1Q3B0_9LACO</name>
<dbReference type="Gene3D" id="3.20.20.70">
    <property type="entry name" value="Aldolase class I"/>
    <property type="match status" value="1"/>
</dbReference>
<comment type="catalytic activity">
    <reaction evidence="1 12 14">
        <text>1-(5-phospho-beta-D-ribosyl)-5-[(5-phospho-beta-D-ribosylamino)methylideneamino]imidazole-4-carboxamide = 5-[(5-phospho-1-deoxy-D-ribulos-1-ylimino)methylamino]-1-(5-phospho-beta-D-ribosyl)imidazole-4-carboxamide</text>
        <dbReference type="Rhea" id="RHEA:15469"/>
        <dbReference type="ChEBI" id="CHEBI:58435"/>
        <dbReference type="ChEBI" id="CHEBI:58525"/>
        <dbReference type="EC" id="5.3.1.16"/>
    </reaction>
</comment>
<dbReference type="InterPro" id="IPR006063">
    <property type="entry name" value="HisA_bact_arch"/>
</dbReference>
<keyword evidence="9 12" id="KW-0368">Histidine biosynthesis</keyword>
<evidence type="ECO:0000256" key="14">
    <source>
        <dbReference type="RuleBase" id="RU003658"/>
    </source>
</evidence>